<dbReference type="SMART" id="SM00382">
    <property type="entry name" value="AAA"/>
    <property type="match status" value="1"/>
</dbReference>
<dbReference type="Proteomes" id="UP000190061">
    <property type="component" value="Unassembled WGS sequence"/>
</dbReference>
<evidence type="ECO:0000256" key="5">
    <source>
        <dbReference type="ARBA" id="ARBA00023163"/>
    </source>
</evidence>
<reference evidence="8 9" key="1">
    <citation type="submission" date="2017-02" db="EMBL/GenBank/DDBJ databases">
        <authorList>
            <person name="Peterson S.W."/>
        </authorList>
    </citation>
    <scope>NUCLEOTIDE SEQUENCE [LARGE SCALE GENOMIC DNA]</scope>
    <source>
        <strain evidence="8 9">DSM 21749</strain>
    </source>
</reference>
<organism evidence="8 9">
    <name type="scientific">Lysobacter spongiicola DSM 21749</name>
    <dbReference type="NCBI Taxonomy" id="1122188"/>
    <lineage>
        <taxon>Bacteria</taxon>
        <taxon>Pseudomonadati</taxon>
        <taxon>Pseudomonadota</taxon>
        <taxon>Gammaproteobacteria</taxon>
        <taxon>Lysobacterales</taxon>
        <taxon>Lysobacteraceae</taxon>
        <taxon>Novilysobacter</taxon>
    </lineage>
</organism>
<dbReference type="Gene3D" id="1.10.10.60">
    <property type="entry name" value="Homeodomain-like"/>
    <property type="match status" value="1"/>
</dbReference>
<dbReference type="GO" id="GO:0006355">
    <property type="term" value="P:regulation of DNA-templated transcription"/>
    <property type="evidence" value="ECO:0007669"/>
    <property type="project" value="InterPro"/>
</dbReference>
<protein>
    <submittedName>
        <fullName evidence="8">Sigma-54 specific transcriptional regulator, flagellar regulatory protein A</fullName>
    </submittedName>
</protein>
<keyword evidence="9" id="KW-1185">Reference proteome</keyword>
<evidence type="ECO:0000313" key="9">
    <source>
        <dbReference type="Proteomes" id="UP000190061"/>
    </source>
</evidence>
<dbReference type="InterPro" id="IPR010518">
    <property type="entry name" value="FleQ"/>
</dbReference>
<feature type="region of interest" description="Disordered" evidence="6">
    <location>
        <begin position="121"/>
        <end position="140"/>
    </location>
</feature>
<keyword evidence="8" id="KW-0969">Cilium</keyword>
<dbReference type="PROSITE" id="PS00676">
    <property type="entry name" value="SIGMA54_INTERACT_2"/>
    <property type="match status" value="1"/>
</dbReference>
<dbReference type="InterPro" id="IPR003593">
    <property type="entry name" value="AAA+_ATPase"/>
</dbReference>
<keyword evidence="3" id="KW-0805">Transcription regulation</keyword>
<dbReference type="GO" id="GO:0043565">
    <property type="term" value="F:sequence-specific DNA binding"/>
    <property type="evidence" value="ECO:0007669"/>
    <property type="project" value="InterPro"/>
</dbReference>
<dbReference type="PROSITE" id="PS00688">
    <property type="entry name" value="SIGMA54_INTERACT_3"/>
    <property type="match status" value="1"/>
</dbReference>
<evidence type="ECO:0000259" key="7">
    <source>
        <dbReference type="PROSITE" id="PS50045"/>
    </source>
</evidence>
<feature type="compositionally biased region" description="Basic and acidic residues" evidence="6">
    <location>
        <begin position="121"/>
        <end position="131"/>
    </location>
</feature>
<dbReference type="PRINTS" id="PR01590">
    <property type="entry name" value="HTHFIS"/>
</dbReference>
<dbReference type="Gene3D" id="1.10.8.60">
    <property type="match status" value="1"/>
</dbReference>
<dbReference type="PANTHER" id="PTHR32071">
    <property type="entry name" value="TRANSCRIPTIONAL REGULATORY PROTEIN"/>
    <property type="match status" value="1"/>
</dbReference>
<feature type="domain" description="Sigma-54 factor interaction" evidence="7">
    <location>
        <begin position="135"/>
        <end position="363"/>
    </location>
</feature>
<keyword evidence="4" id="KW-0238">DNA-binding</keyword>
<evidence type="ECO:0000256" key="1">
    <source>
        <dbReference type="ARBA" id="ARBA00022741"/>
    </source>
</evidence>
<dbReference type="Gene3D" id="3.40.50.2300">
    <property type="match status" value="1"/>
</dbReference>
<dbReference type="InterPro" id="IPR009057">
    <property type="entry name" value="Homeodomain-like_sf"/>
</dbReference>
<evidence type="ECO:0000256" key="3">
    <source>
        <dbReference type="ARBA" id="ARBA00023015"/>
    </source>
</evidence>
<dbReference type="InterPro" id="IPR002197">
    <property type="entry name" value="HTH_Fis"/>
</dbReference>
<dbReference type="Pfam" id="PF06490">
    <property type="entry name" value="FleQ"/>
    <property type="match status" value="1"/>
</dbReference>
<dbReference type="STRING" id="1122188.SAMN02745674_02490"/>
<feature type="compositionally biased region" description="Basic and acidic residues" evidence="6">
    <location>
        <begin position="478"/>
        <end position="488"/>
    </location>
</feature>
<evidence type="ECO:0000256" key="2">
    <source>
        <dbReference type="ARBA" id="ARBA00022840"/>
    </source>
</evidence>
<dbReference type="PANTHER" id="PTHR32071:SF117">
    <property type="entry name" value="PTS-DEPENDENT DIHYDROXYACETONE KINASE OPERON REGULATORY PROTEIN-RELATED"/>
    <property type="match status" value="1"/>
</dbReference>
<dbReference type="InterPro" id="IPR058031">
    <property type="entry name" value="AAA_lid_NorR"/>
</dbReference>
<dbReference type="CDD" id="cd00009">
    <property type="entry name" value="AAA"/>
    <property type="match status" value="1"/>
</dbReference>
<dbReference type="SUPFAM" id="SSF52540">
    <property type="entry name" value="P-loop containing nucleoside triphosphate hydrolases"/>
    <property type="match status" value="1"/>
</dbReference>
<evidence type="ECO:0000256" key="4">
    <source>
        <dbReference type="ARBA" id="ARBA00023125"/>
    </source>
</evidence>
<evidence type="ECO:0000313" key="8">
    <source>
        <dbReference type="EMBL" id="SKA21636.1"/>
    </source>
</evidence>
<dbReference type="InterPro" id="IPR025944">
    <property type="entry name" value="Sigma_54_int_dom_CS"/>
</dbReference>
<proteinExistence type="predicted"/>
<dbReference type="Pfam" id="PF02954">
    <property type="entry name" value="HTH_8"/>
    <property type="match status" value="1"/>
</dbReference>
<gene>
    <name evidence="8" type="ORF">SAMN02745674_02490</name>
</gene>
<keyword evidence="8" id="KW-0282">Flagellum</keyword>
<dbReference type="RefSeq" id="WP_078759031.1">
    <property type="nucleotide sequence ID" value="NZ_FUXP01000012.1"/>
</dbReference>
<keyword evidence="5" id="KW-0804">Transcription</keyword>
<dbReference type="PROSITE" id="PS50045">
    <property type="entry name" value="SIGMA54_INTERACT_4"/>
    <property type="match status" value="1"/>
</dbReference>
<sequence>MSESRILVLDGDMERAERIATLLEFMDFTPRVAEPGDVDLSRAKPSDWVAVVVGDVDGDAAWPAFAEWLGGQPLHPPLMVLPGHDDAPWRKALHPENLWPLDYPVRRNQLQEALRRASLKRINEDEQREHSTGGPTGRSAATLRLSRMIDQVAPFDTTVLILGESGTGKEVAARAVHERSKRRNKPFVAINCGAIPPDLLESELFGHEKGAFTGALTQRKGRFEMAEGGTLLLDEIGDMPLAMQVKLLRVLQERTFERVGGAQVIECDVRVVAATHRNLETHIAEGKFREDLFYRLNVFPIEMPPLRERADDLPDLIAAITAQLAKAGRGQVSLSSGAVEVLRHYAWPGNVRELSNLLERLAVLHPAGMVRATDLPARYRAAVPDLPDEDPIPEPTTSMDPAALMPRATLPAEGIDLRSHIAEVELELIRAALQQADGVVAHAAPLLGLRRTTLVEKLRKYGIDRDGTSAGAEGEAGDDGKGDRTSAA</sequence>
<dbReference type="AlphaFoldDB" id="A0A1T4S0K0"/>
<keyword evidence="2" id="KW-0067">ATP-binding</keyword>
<dbReference type="SUPFAM" id="SSF46689">
    <property type="entry name" value="Homeodomain-like"/>
    <property type="match status" value="1"/>
</dbReference>
<dbReference type="EMBL" id="FUXP01000012">
    <property type="protein sequence ID" value="SKA21636.1"/>
    <property type="molecule type" value="Genomic_DNA"/>
</dbReference>
<feature type="region of interest" description="Disordered" evidence="6">
    <location>
        <begin position="464"/>
        <end position="488"/>
    </location>
</feature>
<dbReference type="InterPro" id="IPR025943">
    <property type="entry name" value="Sigma_54_int_dom_ATP-bd_2"/>
</dbReference>
<dbReference type="OrthoDB" id="9804019at2"/>
<dbReference type="InterPro" id="IPR002078">
    <property type="entry name" value="Sigma_54_int"/>
</dbReference>
<evidence type="ECO:0000256" key="6">
    <source>
        <dbReference type="SAM" id="MobiDB-lite"/>
    </source>
</evidence>
<dbReference type="Gene3D" id="3.40.50.300">
    <property type="entry name" value="P-loop containing nucleotide triphosphate hydrolases"/>
    <property type="match status" value="1"/>
</dbReference>
<dbReference type="InterPro" id="IPR011006">
    <property type="entry name" value="CheY-like_superfamily"/>
</dbReference>
<keyword evidence="1" id="KW-0547">Nucleotide-binding</keyword>
<name>A0A1T4S0K0_9GAMM</name>
<dbReference type="SUPFAM" id="SSF52172">
    <property type="entry name" value="CheY-like"/>
    <property type="match status" value="1"/>
</dbReference>
<keyword evidence="8" id="KW-0966">Cell projection</keyword>
<dbReference type="Pfam" id="PF25601">
    <property type="entry name" value="AAA_lid_14"/>
    <property type="match status" value="1"/>
</dbReference>
<dbReference type="FunFam" id="3.40.50.300:FF:000006">
    <property type="entry name" value="DNA-binding transcriptional regulator NtrC"/>
    <property type="match status" value="1"/>
</dbReference>
<dbReference type="GO" id="GO:0005524">
    <property type="term" value="F:ATP binding"/>
    <property type="evidence" value="ECO:0007669"/>
    <property type="project" value="UniProtKB-KW"/>
</dbReference>
<dbReference type="Pfam" id="PF00158">
    <property type="entry name" value="Sigma54_activat"/>
    <property type="match status" value="1"/>
</dbReference>
<dbReference type="InterPro" id="IPR027417">
    <property type="entry name" value="P-loop_NTPase"/>
</dbReference>
<accession>A0A1T4S0K0</accession>